<dbReference type="PANTHER" id="PTHR25462">
    <property type="entry name" value="BONUS, ISOFORM C-RELATED"/>
    <property type="match status" value="1"/>
</dbReference>
<sequence>MATSTAKEWVPHDLANKQGSVIRCPTCKAPTKLPAGGVENLQMNFYLSEEKLENERRVKGHETCPVHDNEHVTLYCQECDQVMCIRCKVTTHDGHLSEDITSTLLRCKKQIENDLHYLDDCIQRTTQRAEMFQNNEKRAQEKREALAKQVNNP</sequence>
<keyword evidence="2" id="KW-0175">Coiled coil</keyword>
<accession>A0A2T7PSQ3</accession>
<evidence type="ECO:0000256" key="2">
    <source>
        <dbReference type="SAM" id="Coils"/>
    </source>
</evidence>
<evidence type="ECO:0000256" key="1">
    <source>
        <dbReference type="PROSITE-ProRule" id="PRU00024"/>
    </source>
</evidence>
<dbReference type="SUPFAM" id="SSF57845">
    <property type="entry name" value="B-box zinc-binding domain"/>
    <property type="match status" value="1"/>
</dbReference>
<proteinExistence type="predicted"/>
<evidence type="ECO:0000313" key="5">
    <source>
        <dbReference type="Proteomes" id="UP000245119"/>
    </source>
</evidence>
<gene>
    <name evidence="4" type="ORF">C0Q70_03430</name>
</gene>
<dbReference type="PANTHER" id="PTHR25462:SF296">
    <property type="entry name" value="MEIOTIC P26, ISOFORM F"/>
    <property type="match status" value="1"/>
</dbReference>
<keyword evidence="1" id="KW-0479">Metal-binding</keyword>
<dbReference type="OrthoDB" id="6108580at2759"/>
<feature type="domain" description="B box-type" evidence="3">
    <location>
        <begin position="59"/>
        <end position="103"/>
    </location>
</feature>
<dbReference type="Gene3D" id="3.30.160.60">
    <property type="entry name" value="Classic Zinc Finger"/>
    <property type="match status" value="1"/>
</dbReference>
<organism evidence="4 5">
    <name type="scientific">Pomacea canaliculata</name>
    <name type="common">Golden apple snail</name>
    <dbReference type="NCBI Taxonomy" id="400727"/>
    <lineage>
        <taxon>Eukaryota</taxon>
        <taxon>Metazoa</taxon>
        <taxon>Spiralia</taxon>
        <taxon>Lophotrochozoa</taxon>
        <taxon>Mollusca</taxon>
        <taxon>Gastropoda</taxon>
        <taxon>Caenogastropoda</taxon>
        <taxon>Architaenioglossa</taxon>
        <taxon>Ampullarioidea</taxon>
        <taxon>Ampullariidae</taxon>
        <taxon>Pomacea</taxon>
    </lineage>
</organism>
<reference evidence="4 5" key="1">
    <citation type="submission" date="2018-04" db="EMBL/GenBank/DDBJ databases">
        <title>The genome of golden apple snail Pomacea canaliculata provides insight into stress tolerance and invasive adaptation.</title>
        <authorList>
            <person name="Liu C."/>
            <person name="Liu B."/>
            <person name="Ren Y."/>
            <person name="Zhang Y."/>
            <person name="Wang H."/>
            <person name="Li S."/>
            <person name="Jiang F."/>
            <person name="Yin L."/>
            <person name="Zhang G."/>
            <person name="Qian W."/>
            <person name="Fan W."/>
        </authorList>
    </citation>
    <scope>NUCLEOTIDE SEQUENCE [LARGE SCALE GENOMIC DNA]</scope>
    <source>
        <strain evidence="4">SZHN2017</strain>
        <tissue evidence="4">Muscle</tissue>
    </source>
</reference>
<dbReference type="GO" id="GO:0008270">
    <property type="term" value="F:zinc ion binding"/>
    <property type="evidence" value="ECO:0007669"/>
    <property type="project" value="UniProtKB-KW"/>
</dbReference>
<dbReference type="CDD" id="cd19756">
    <property type="entry name" value="Bbox2"/>
    <property type="match status" value="1"/>
</dbReference>
<keyword evidence="1" id="KW-0863">Zinc-finger</keyword>
<comment type="caution">
    <text evidence="4">The sequence shown here is derived from an EMBL/GenBank/DDBJ whole genome shotgun (WGS) entry which is preliminary data.</text>
</comment>
<dbReference type="Proteomes" id="UP000245119">
    <property type="component" value="Linkage Group LG2"/>
</dbReference>
<dbReference type="Pfam" id="PF00643">
    <property type="entry name" value="zf-B_box"/>
    <property type="match status" value="1"/>
</dbReference>
<evidence type="ECO:0000313" key="4">
    <source>
        <dbReference type="EMBL" id="PVD36446.1"/>
    </source>
</evidence>
<dbReference type="PROSITE" id="PS50119">
    <property type="entry name" value="ZF_BBOX"/>
    <property type="match status" value="1"/>
</dbReference>
<keyword evidence="1" id="KW-0862">Zinc</keyword>
<keyword evidence="5" id="KW-1185">Reference proteome</keyword>
<feature type="coiled-coil region" evidence="2">
    <location>
        <begin position="122"/>
        <end position="149"/>
    </location>
</feature>
<evidence type="ECO:0000259" key="3">
    <source>
        <dbReference type="PROSITE" id="PS50119"/>
    </source>
</evidence>
<dbReference type="InterPro" id="IPR000315">
    <property type="entry name" value="Znf_B-box"/>
</dbReference>
<dbReference type="InterPro" id="IPR047153">
    <property type="entry name" value="TRIM45/56/19-like"/>
</dbReference>
<dbReference type="AlphaFoldDB" id="A0A2T7PSQ3"/>
<dbReference type="EMBL" id="PZQS01000002">
    <property type="protein sequence ID" value="PVD36446.1"/>
    <property type="molecule type" value="Genomic_DNA"/>
</dbReference>
<name>A0A2T7PSQ3_POMCA</name>
<protein>
    <recommendedName>
        <fullName evidence="3">B box-type domain-containing protein</fullName>
    </recommendedName>
</protein>